<dbReference type="PANTHER" id="PTHR46515:SF1">
    <property type="entry name" value="TATA ELEMENT MODULATORY FACTOR"/>
    <property type="match status" value="1"/>
</dbReference>
<sequence length="174" mass="19931">MKAQEQEIAARLEAMKLYVLAEQNDDSANSDCLDSTDRQTLTSREVPVRRLGSLSEIVASVMELEPARGDHGFNHVVAEHILSQVRYVLVQSKSLSHAQESTNAVKLRKELEALKRRYDMVLVIIDEQNEKVYELEADMADVKALYHEQMNLLISQVYLDKWPNGYRICLFSPH</sequence>
<accession>A0ABD3IF31</accession>
<evidence type="ECO:0000313" key="3">
    <source>
        <dbReference type="EMBL" id="KAL3701926.1"/>
    </source>
</evidence>
<dbReference type="InterPro" id="IPR022091">
    <property type="entry name" value="TMF_TATA-bd"/>
</dbReference>
<reference evidence="3 4" key="1">
    <citation type="submission" date="2024-09" db="EMBL/GenBank/DDBJ databases">
        <title>Chromosome-scale assembly of Riccia sorocarpa.</title>
        <authorList>
            <person name="Paukszto L."/>
        </authorList>
    </citation>
    <scope>NUCLEOTIDE SEQUENCE [LARGE SCALE GENOMIC DNA]</scope>
    <source>
        <strain evidence="3">LP-2024</strain>
        <tissue evidence="3">Aerial parts of the thallus</tissue>
    </source>
</reference>
<keyword evidence="4" id="KW-1185">Reference proteome</keyword>
<dbReference type="Pfam" id="PF12325">
    <property type="entry name" value="TMF_TATA_bd"/>
    <property type="match status" value="1"/>
</dbReference>
<proteinExistence type="predicted"/>
<dbReference type="EMBL" id="JBJQOH010000001">
    <property type="protein sequence ID" value="KAL3701926.1"/>
    <property type="molecule type" value="Genomic_DNA"/>
</dbReference>
<protein>
    <recommendedName>
        <fullName evidence="2">TATA element modulatory factor 1 TATA binding domain-containing protein</fullName>
    </recommendedName>
</protein>
<name>A0ABD3IF31_9MARC</name>
<dbReference type="InterPro" id="IPR052602">
    <property type="entry name" value="Growth_transcription_reg"/>
</dbReference>
<dbReference type="PANTHER" id="PTHR46515">
    <property type="entry name" value="TATA ELEMENT MODULATORY FACTOR TMF1"/>
    <property type="match status" value="1"/>
</dbReference>
<feature type="domain" description="TATA element modulatory factor 1 TATA binding" evidence="2">
    <location>
        <begin position="99"/>
        <end position="151"/>
    </location>
</feature>
<evidence type="ECO:0000259" key="2">
    <source>
        <dbReference type="Pfam" id="PF12325"/>
    </source>
</evidence>
<comment type="caution">
    <text evidence="3">The sequence shown here is derived from an EMBL/GenBank/DDBJ whole genome shotgun (WGS) entry which is preliminary data.</text>
</comment>
<evidence type="ECO:0000313" key="4">
    <source>
        <dbReference type="Proteomes" id="UP001633002"/>
    </source>
</evidence>
<evidence type="ECO:0000256" key="1">
    <source>
        <dbReference type="SAM" id="Coils"/>
    </source>
</evidence>
<feature type="coiled-coil region" evidence="1">
    <location>
        <begin position="97"/>
        <end position="145"/>
    </location>
</feature>
<gene>
    <name evidence="3" type="ORF">R1sor_019948</name>
</gene>
<dbReference type="Proteomes" id="UP001633002">
    <property type="component" value="Unassembled WGS sequence"/>
</dbReference>
<organism evidence="3 4">
    <name type="scientific">Riccia sorocarpa</name>
    <dbReference type="NCBI Taxonomy" id="122646"/>
    <lineage>
        <taxon>Eukaryota</taxon>
        <taxon>Viridiplantae</taxon>
        <taxon>Streptophyta</taxon>
        <taxon>Embryophyta</taxon>
        <taxon>Marchantiophyta</taxon>
        <taxon>Marchantiopsida</taxon>
        <taxon>Marchantiidae</taxon>
        <taxon>Marchantiales</taxon>
        <taxon>Ricciaceae</taxon>
        <taxon>Riccia</taxon>
    </lineage>
</organism>
<keyword evidence="1" id="KW-0175">Coiled coil</keyword>
<dbReference type="AlphaFoldDB" id="A0ABD3IF31"/>